<dbReference type="PROSITE" id="PS50089">
    <property type="entry name" value="ZF_RING_2"/>
    <property type="match status" value="1"/>
</dbReference>
<dbReference type="InterPro" id="IPR003879">
    <property type="entry name" value="Butyrophylin_SPRY"/>
</dbReference>
<evidence type="ECO:0000256" key="2">
    <source>
        <dbReference type="ARBA" id="ARBA00022771"/>
    </source>
</evidence>
<evidence type="ECO:0000313" key="10">
    <source>
        <dbReference type="Proteomes" id="UP000472267"/>
    </source>
</evidence>
<dbReference type="CDD" id="cd19769">
    <property type="entry name" value="Bbox2_TRIM16-like"/>
    <property type="match status" value="1"/>
</dbReference>
<feature type="domain" description="B box-type" evidence="7">
    <location>
        <begin position="145"/>
        <end position="185"/>
    </location>
</feature>
<dbReference type="PROSITE" id="PS00518">
    <property type="entry name" value="ZF_RING_1"/>
    <property type="match status" value="1"/>
</dbReference>
<dbReference type="Gene3D" id="4.10.830.40">
    <property type="match status" value="1"/>
</dbReference>
<dbReference type="PANTHER" id="PTHR25465:SF5">
    <property type="entry name" value="E3 UBIQUITIN_ISG15 LIGASE TRIM25-RELATED"/>
    <property type="match status" value="1"/>
</dbReference>
<evidence type="ECO:0000256" key="1">
    <source>
        <dbReference type="ARBA" id="ARBA00022723"/>
    </source>
</evidence>
<dbReference type="InterPro" id="IPR000315">
    <property type="entry name" value="Znf_B-box"/>
</dbReference>
<dbReference type="Pfam" id="PF15227">
    <property type="entry name" value="zf-C3HC4_4"/>
    <property type="match status" value="1"/>
</dbReference>
<keyword evidence="3" id="KW-0862">Zinc</keyword>
<reference evidence="9" key="1">
    <citation type="submission" date="2019-06" db="EMBL/GenBank/DDBJ databases">
        <authorList>
            <consortium name="Wellcome Sanger Institute Data Sharing"/>
        </authorList>
    </citation>
    <scope>NUCLEOTIDE SEQUENCE [LARGE SCALE GENOMIC DNA]</scope>
</reference>
<protein>
    <recommendedName>
        <fullName evidence="11">Tripartite motif-containing protein 16-like</fullName>
    </recommendedName>
</protein>
<accession>A0A672HL13</accession>
<dbReference type="InterPro" id="IPR051051">
    <property type="entry name" value="E3_ubiq-ligase_TRIM/RNF"/>
</dbReference>
<dbReference type="PANTHER" id="PTHR25465">
    <property type="entry name" value="B-BOX DOMAIN CONTAINING"/>
    <property type="match status" value="1"/>
</dbReference>
<dbReference type="InterPro" id="IPR058030">
    <property type="entry name" value="TRIM8/14/16/25/29/45/65_CC"/>
</dbReference>
<dbReference type="PRINTS" id="PR01407">
    <property type="entry name" value="BUTYPHLNCDUF"/>
</dbReference>
<sequence>MAGRGNHTDGEKLCCSICLDVLKEPTTIPCGHNYCLGCIRRCWDEEQSRGTSSCPQCRQSFTPRPSLAENRLLAQLVEELKQSGVHAAPEAGPEDVACDFCSARKLKAVRSCLTCLASYCEQHLQAHHQAAPFRKHRLAEPSRQLQENLCSLHDEPVRAFCRTDRQCICFLCSLDQHKGHDVVCAAAERAERQRELELCSGNIQQTIREREEDLKLLQQELEATNRSADTAVTSAEKIFSLLILHIQNKSSDLKQQIRNQQEYEVSRVRRLQTRLEQEITELKKRDAELKQLSVTEDHVQFLRKFSPPPQSSPGKRSHDSCRLNLHRLLDYLHIEKASSESVNILTEIFSQHSLKVTLTQAKAEKKTRAEFLRHSQKIYLDPKTAHQNLTVESNTWVGYLTDGKPEKTEDCVQILSDCRMTGRCYWEVEVGGRVSVALLYNSPVTSGFGGDEQSWSLEACGFLYLFRHDGALTVISGPPPSTVGVYLDHSAGALCFYHVSKSMTLLHRVETCFSQPLYAGLGLHRGTWAEMQ</sequence>
<evidence type="ECO:0000256" key="3">
    <source>
        <dbReference type="ARBA" id="ARBA00022833"/>
    </source>
</evidence>
<dbReference type="SUPFAM" id="SSF57845">
    <property type="entry name" value="B-box zinc-binding domain"/>
    <property type="match status" value="1"/>
</dbReference>
<keyword evidence="2 4" id="KW-0863">Zinc-finger</keyword>
<evidence type="ECO:0000256" key="4">
    <source>
        <dbReference type="PROSITE-ProRule" id="PRU00024"/>
    </source>
</evidence>
<dbReference type="PROSITE" id="PS50188">
    <property type="entry name" value="B302_SPRY"/>
    <property type="match status" value="1"/>
</dbReference>
<proteinExistence type="predicted"/>
<dbReference type="Pfam" id="PF00643">
    <property type="entry name" value="zf-B_box"/>
    <property type="match status" value="1"/>
</dbReference>
<evidence type="ECO:0000259" key="8">
    <source>
        <dbReference type="PROSITE" id="PS50188"/>
    </source>
</evidence>
<dbReference type="Ensembl" id="ENSSFAT00005030704.1">
    <property type="protein sequence ID" value="ENSSFAP00005029615.1"/>
    <property type="gene ID" value="ENSSFAG00005015048.1"/>
</dbReference>
<dbReference type="InterPro" id="IPR001870">
    <property type="entry name" value="B30.2/SPRY"/>
</dbReference>
<dbReference type="Gene3D" id="3.30.40.10">
    <property type="entry name" value="Zinc/RING finger domain, C3HC4 (zinc finger)"/>
    <property type="match status" value="1"/>
</dbReference>
<evidence type="ECO:0000313" key="9">
    <source>
        <dbReference type="Ensembl" id="ENSSFAP00005029615.1"/>
    </source>
</evidence>
<evidence type="ECO:0000259" key="6">
    <source>
        <dbReference type="PROSITE" id="PS50089"/>
    </source>
</evidence>
<dbReference type="Proteomes" id="UP000472267">
    <property type="component" value="Chromosome 18"/>
</dbReference>
<dbReference type="InterPro" id="IPR013083">
    <property type="entry name" value="Znf_RING/FYVE/PHD"/>
</dbReference>
<dbReference type="InterPro" id="IPR043136">
    <property type="entry name" value="B30.2/SPRY_sf"/>
</dbReference>
<evidence type="ECO:0008006" key="11">
    <source>
        <dbReference type="Google" id="ProtNLM"/>
    </source>
</evidence>
<name>A0A672HL13_SALFA</name>
<keyword evidence="5" id="KW-0175">Coiled coil</keyword>
<dbReference type="Pfam" id="PF25600">
    <property type="entry name" value="TRIM_CC"/>
    <property type="match status" value="1"/>
</dbReference>
<feature type="domain" description="RING-type" evidence="6">
    <location>
        <begin position="15"/>
        <end position="58"/>
    </location>
</feature>
<reference evidence="9" key="3">
    <citation type="submission" date="2025-09" db="UniProtKB">
        <authorList>
            <consortium name="Ensembl"/>
        </authorList>
    </citation>
    <scope>IDENTIFICATION</scope>
</reference>
<dbReference type="InParanoid" id="A0A672HL13"/>
<dbReference type="InterPro" id="IPR013320">
    <property type="entry name" value="ConA-like_dom_sf"/>
</dbReference>
<evidence type="ECO:0000256" key="5">
    <source>
        <dbReference type="SAM" id="Coils"/>
    </source>
</evidence>
<evidence type="ECO:0000259" key="7">
    <source>
        <dbReference type="PROSITE" id="PS50119"/>
    </source>
</evidence>
<dbReference type="SMART" id="SM00184">
    <property type="entry name" value="RING"/>
    <property type="match status" value="1"/>
</dbReference>
<dbReference type="Gene3D" id="2.60.120.920">
    <property type="match status" value="1"/>
</dbReference>
<reference evidence="9" key="2">
    <citation type="submission" date="2025-08" db="UniProtKB">
        <authorList>
            <consortium name="Ensembl"/>
        </authorList>
    </citation>
    <scope>IDENTIFICATION</scope>
</reference>
<dbReference type="SMART" id="SM00336">
    <property type="entry name" value="BBOX"/>
    <property type="match status" value="2"/>
</dbReference>
<dbReference type="AlphaFoldDB" id="A0A672HL13"/>
<dbReference type="PROSITE" id="PS50119">
    <property type="entry name" value="ZF_BBOX"/>
    <property type="match status" value="1"/>
</dbReference>
<feature type="coiled-coil region" evidence="5">
    <location>
        <begin position="265"/>
        <end position="292"/>
    </location>
</feature>
<organism evidence="9 10">
    <name type="scientific">Salarias fasciatus</name>
    <name type="common">Jewelled blenny</name>
    <name type="synonym">Blennius fasciatus</name>
    <dbReference type="NCBI Taxonomy" id="181472"/>
    <lineage>
        <taxon>Eukaryota</taxon>
        <taxon>Metazoa</taxon>
        <taxon>Chordata</taxon>
        <taxon>Craniata</taxon>
        <taxon>Vertebrata</taxon>
        <taxon>Euteleostomi</taxon>
        <taxon>Actinopterygii</taxon>
        <taxon>Neopterygii</taxon>
        <taxon>Teleostei</taxon>
        <taxon>Neoteleostei</taxon>
        <taxon>Acanthomorphata</taxon>
        <taxon>Ovalentaria</taxon>
        <taxon>Blenniimorphae</taxon>
        <taxon>Blenniiformes</taxon>
        <taxon>Blennioidei</taxon>
        <taxon>Blenniidae</taxon>
        <taxon>Salariinae</taxon>
        <taxon>Salarias</taxon>
    </lineage>
</organism>
<dbReference type="GO" id="GO:0008270">
    <property type="term" value="F:zinc ion binding"/>
    <property type="evidence" value="ECO:0007669"/>
    <property type="project" value="UniProtKB-KW"/>
</dbReference>
<dbReference type="InterPro" id="IPR001841">
    <property type="entry name" value="Znf_RING"/>
</dbReference>
<dbReference type="SUPFAM" id="SSF49899">
    <property type="entry name" value="Concanavalin A-like lectins/glucanases"/>
    <property type="match status" value="1"/>
</dbReference>
<keyword evidence="1" id="KW-0479">Metal-binding</keyword>
<keyword evidence="10" id="KW-1185">Reference proteome</keyword>
<feature type="domain" description="B30.2/SPRY" evidence="8">
    <location>
        <begin position="358"/>
        <end position="532"/>
    </location>
</feature>
<dbReference type="SUPFAM" id="SSF57850">
    <property type="entry name" value="RING/U-box"/>
    <property type="match status" value="1"/>
</dbReference>
<dbReference type="Gene3D" id="3.30.160.60">
    <property type="entry name" value="Classic Zinc Finger"/>
    <property type="match status" value="1"/>
</dbReference>
<dbReference type="InterPro" id="IPR017907">
    <property type="entry name" value="Znf_RING_CS"/>
</dbReference>
<feature type="coiled-coil region" evidence="5">
    <location>
        <begin position="200"/>
        <end position="227"/>
    </location>
</feature>